<evidence type="ECO:0000256" key="1">
    <source>
        <dbReference type="SAM" id="Phobius"/>
    </source>
</evidence>
<dbReference type="InterPro" id="IPR007047">
    <property type="entry name" value="Flp_Fap"/>
</dbReference>
<organism evidence="2 3">
    <name type="scientific">Candidatus Jettenia ecosi</name>
    <dbReference type="NCBI Taxonomy" id="2494326"/>
    <lineage>
        <taxon>Bacteria</taxon>
        <taxon>Pseudomonadati</taxon>
        <taxon>Planctomycetota</taxon>
        <taxon>Candidatus Brocadiia</taxon>
        <taxon>Candidatus Brocadiales</taxon>
        <taxon>Candidatus Brocadiaceae</taxon>
        <taxon>Candidatus Jettenia</taxon>
    </lineage>
</organism>
<keyword evidence="1" id="KW-0472">Membrane</keyword>
<keyword evidence="1" id="KW-1133">Transmembrane helix</keyword>
<gene>
    <name evidence="2" type="ORF">JETT_3810</name>
</gene>
<sequence length="55" mass="5858">MKKFLNFLKGEEGITVIEYGILAALIAVGIVAAVTILNSKMETAFTSLGDKMAPK</sequence>
<dbReference type="Pfam" id="PF04964">
    <property type="entry name" value="Flp_Fap"/>
    <property type="match status" value="1"/>
</dbReference>
<accession>A0A533Q5V1</accession>
<evidence type="ECO:0000313" key="3">
    <source>
        <dbReference type="Proteomes" id="UP000319783"/>
    </source>
</evidence>
<dbReference type="EMBL" id="SULG01000164">
    <property type="protein sequence ID" value="TLD39922.1"/>
    <property type="molecule type" value="Genomic_DNA"/>
</dbReference>
<proteinExistence type="predicted"/>
<evidence type="ECO:0008006" key="4">
    <source>
        <dbReference type="Google" id="ProtNLM"/>
    </source>
</evidence>
<reference evidence="2 3" key="1">
    <citation type="submission" date="2019-04" db="EMBL/GenBank/DDBJ databases">
        <title>Genome of a novel bacterium Candidatus Jettenia ecosi reconstructed from metagenome of an anammox bioreactor.</title>
        <authorList>
            <person name="Mardanov A.V."/>
            <person name="Beletsky A.V."/>
            <person name="Ravin N.V."/>
            <person name="Botchkova E.A."/>
            <person name="Litti Y.V."/>
            <person name="Nozhevnikova A.N."/>
        </authorList>
    </citation>
    <scope>NUCLEOTIDE SEQUENCE [LARGE SCALE GENOMIC DNA]</scope>
    <source>
        <strain evidence="2">J2</strain>
    </source>
</reference>
<comment type="caution">
    <text evidence="2">The sequence shown here is derived from an EMBL/GenBank/DDBJ whole genome shotgun (WGS) entry which is preliminary data.</text>
</comment>
<keyword evidence="1" id="KW-0812">Transmembrane</keyword>
<dbReference type="Proteomes" id="UP000319783">
    <property type="component" value="Unassembled WGS sequence"/>
</dbReference>
<protein>
    <recommendedName>
        <fullName evidence="4">Flp pilus assembly protein, pilin Flp</fullName>
    </recommendedName>
</protein>
<feature type="transmembrane region" description="Helical" evidence="1">
    <location>
        <begin position="16"/>
        <end position="37"/>
    </location>
</feature>
<evidence type="ECO:0000313" key="2">
    <source>
        <dbReference type="EMBL" id="TLD39922.1"/>
    </source>
</evidence>
<dbReference type="AlphaFoldDB" id="A0A533Q5V1"/>
<name>A0A533Q5V1_9BACT</name>